<dbReference type="PANTHER" id="PTHR47016">
    <property type="entry name" value="ATP-DEPENDENT CLP PROTEASE ATP-BINDING SUBUNIT CLPT1, CHLOROPLASTIC"/>
    <property type="match status" value="1"/>
</dbReference>
<keyword evidence="3" id="KW-0378">Hydrolase</keyword>
<name>A0A4P6Q0G3_9ACTN</name>
<evidence type="ECO:0000313" key="4">
    <source>
        <dbReference type="Proteomes" id="UP000292235"/>
    </source>
</evidence>
<dbReference type="PROSITE" id="PS51903">
    <property type="entry name" value="CLP_R"/>
    <property type="match status" value="1"/>
</dbReference>
<keyword evidence="4" id="KW-1185">Reference proteome</keyword>
<feature type="domain" description="Clp R" evidence="2">
    <location>
        <begin position="2"/>
        <end position="173"/>
    </location>
</feature>
<keyword evidence="1" id="KW-0677">Repeat</keyword>
<dbReference type="Proteomes" id="UP000292235">
    <property type="component" value="Chromosome"/>
</dbReference>
<keyword evidence="3" id="KW-0645">Protease</keyword>
<dbReference type="SUPFAM" id="SSF81923">
    <property type="entry name" value="Double Clp-N motif"/>
    <property type="match status" value="2"/>
</dbReference>
<keyword evidence="3" id="KW-0067">ATP-binding</keyword>
<dbReference type="GO" id="GO:0006508">
    <property type="term" value="P:proteolysis"/>
    <property type="evidence" value="ECO:0007669"/>
    <property type="project" value="UniProtKB-KW"/>
</dbReference>
<evidence type="ECO:0000256" key="1">
    <source>
        <dbReference type="PROSITE-ProRule" id="PRU01251"/>
    </source>
</evidence>
<protein>
    <submittedName>
        <fullName evidence="3">ATP-dependent Clp protease ATP-binding subunit ClpC1</fullName>
    </submittedName>
</protein>
<dbReference type="RefSeq" id="WP_131096634.1">
    <property type="nucleotide sequence ID" value="NZ_CP036455.1"/>
</dbReference>
<dbReference type="GO" id="GO:0005524">
    <property type="term" value="F:ATP binding"/>
    <property type="evidence" value="ECO:0007669"/>
    <property type="project" value="UniProtKB-KW"/>
</dbReference>
<dbReference type="InterPro" id="IPR004176">
    <property type="entry name" value="Clp_R_N"/>
</dbReference>
<dbReference type="Gene3D" id="1.10.1780.10">
    <property type="entry name" value="Clp, N-terminal domain"/>
    <property type="match status" value="1"/>
</dbReference>
<reference evidence="3 4" key="1">
    <citation type="submission" date="2019-02" db="EMBL/GenBank/DDBJ databases">
        <authorList>
            <person name="Khodamoradi S."/>
            <person name="Hahnke R.L."/>
            <person name="Kaempfer P."/>
            <person name="Schumann P."/>
            <person name="Rohde M."/>
            <person name="Steinert M."/>
            <person name="Luzhetskyy A."/>
            <person name="Wink J."/>
            <person name="Ruckert C."/>
        </authorList>
    </citation>
    <scope>NUCLEOTIDE SEQUENCE [LARGE SCALE GENOMIC DNA]</scope>
    <source>
        <strain evidence="3 4">M2</strain>
    </source>
</reference>
<dbReference type="KEGG" id="strr:EKD16_01000"/>
<proteinExistence type="predicted"/>
<dbReference type="InterPro" id="IPR036628">
    <property type="entry name" value="Clp_N_dom_sf"/>
</dbReference>
<dbReference type="InterPro" id="IPR044217">
    <property type="entry name" value="CLPT1/2"/>
</dbReference>
<accession>A0A4P6Q0G3</accession>
<dbReference type="OrthoDB" id="3628183at2"/>
<dbReference type="PANTHER" id="PTHR47016:SF5">
    <property type="entry name" value="CLP DOMAIN SUPERFAMILY PROTEIN"/>
    <property type="match status" value="1"/>
</dbReference>
<gene>
    <name evidence="3" type="primary">clpC1</name>
    <name evidence="3" type="ORF">EKD16_01000</name>
</gene>
<sequence>MFERFSKDARQVVILAQQEARTLGHHHIGTEHLLLALLTEDTGTGSRALREHGAVADALRDTVVRLSPAPVAEREPAGVATGGGGEEGRTRKRGLLRRILRTDGGHIPFSKRAKQTLEQSLRETVSTGDATITGGHVLLGVLRVPETTASRVLADTGIDSAALRATTERLLGRSGG</sequence>
<dbReference type="EMBL" id="CP036455">
    <property type="protein sequence ID" value="QBI52017.1"/>
    <property type="molecule type" value="Genomic_DNA"/>
</dbReference>
<dbReference type="GO" id="GO:0008233">
    <property type="term" value="F:peptidase activity"/>
    <property type="evidence" value="ECO:0007669"/>
    <property type="project" value="UniProtKB-KW"/>
</dbReference>
<dbReference type="AlphaFoldDB" id="A0A4P6Q0G3"/>
<evidence type="ECO:0000313" key="3">
    <source>
        <dbReference type="EMBL" id="QBI52017.1"/>
    </source>
</evidence>
<dbReference type="Pfam" id="PF02861">
    <property type="entry name" value="Clp_N"/>
    <property type="match status" value="2"/>
</dbReference>
<keyword evidence="3" id="KW-0547">Nucleotide-binding</keyword>
<organism evidence="3 4">
    <name type="scientific">Streptomonospora litoralis</name>
    <dbReference type="NCBI Taxonomy" id="2498135"/>
    <lineage>
        <taxon>Bacteria</taxon>
        <taxon>Bacillati</taxon>
        <taxon>Actinomycetota</taxon>
        <taxon>Actinomycetes</taxon>
        <taxon>Streptosporangiales</taxon>
        <taxon>Nocardiopsidaceae</taxon>
        <taxon>Streptomonospora</taxon>
    </lineage>
</organism>
<evidence type="ECO:0000259" key="2">
    <source>
        <dbReference type="PROSITE" id="PS51903"/>
    </source>
</evidence>